<dbReference type="PANTHER" id="PTHR34645">
    <property type="entry name" value="SIMILAR TO HYPOTHETICAL PROTEIN"/>
    <property type="match status" value="1"/>
</dbReference>
<dbReference type="InterPro" id="IPR038927">
    <property type="entry name" value="C6orf163"/>
</dbReference>
<dbReference type="PANTHER" id="PTHR34645:SF1">
    <property type="entry name" value="GENE 136-RELATED"/>
    <property type="match status" value="1"/>
</dbReference>
<proteinExistence type="predicted"/>
<gene>
    <name evidence="4" type="primary">LOC107263092</name>
</gene>
<dbReference type="AlphaFoldDB" id="A0AAJ7BGI4"/>
<dbReference type="RefSeq" id="XP_015585418.1">
    <property type="nucleotide sequence ID" value="XM_015729932.2"/>
</dbReference>
<evidence type="ECO:0000313" key="4">
    <source>
        <dbReference type="RefSeq" id="XP_015585418.1"/>
    </source>
</evidence>
<name>A0AAJ7BGI4_CEPCN</name>
<keyword evidence="3" id="KW-1185">Reference proteome</keyword>
<evidence type="ECO:0000313" key="3">
    <source>
        <dbReference type="Proteomes" id="UP000694920"/>
    </source>
</evidence>
<keyword evidence="1" id="KW-0175">Coiled coil</keyword>
<feature type="coiled-coil region" evidence="1">
    <location>
        <begin position="96"/>
        <end position="123"/>
    </location>
</feature>
<organism evidence="3 4">
    <name type="scientific">Cephus cinctus</name>
    <name type="common">Wheat stem sawfly</name>
    <dbReference type="NCBI Taxonomy" id="211228"/>
    <lineage>
        <taxon>Eukaryota</taxon>
        <taxon>Metazoa</taxon>
        <taxon>Ecdysozoa</taxon>
        <taxon>Arthropoda</taxon>
        <taxon>Hexapoda</taxon>
        <taxon>Insecta</taxon>
        <taxon>Pterygota</taxon>
        <taxon>Neoptera</taxon>
        <taxon>Endopterygota</taxon>
        <taxon>Hymenoptera</taxon>
        <taxon>Cephoidea</taxon>
        <taxon>Cephidae</taxon>
        <taxon>Cephus</taxon>
    </lineage>
</organism>
<feature type="region of interest" description="Disordered" evidence="2">
    <location>
        <begin position="504"/>
        <end position="536"/>
    </location>
</feature>
<dbReference type="KEGG" id="ccin:107263092"/>
<feature type="compositionally biased region" description="Basic and acidic residues" evidence="2">
    <location>
        <begin position="520"/>
        <end position="532"/>
    </location>
</feature>
<accession>A0AAJ7BGI4</accession>
<sequence length="670" mass="78065">MELSSRIYIPTQSDVRTNLGSPLAQIIFDYSHEEIRKLLGIIPPLEGPPKILWKSPSDQLIGKVALTPPLTNKFIKACTHQGILALGQVVLEKFEADMDERMKRHMKEELEEVQNMFEAEKRRIIELTIHDVSLQYENYIDILQEEFKTELKNSISDAITNCNKAMQKAVVHERMNVTHEMLKKLRDEIAHVIETLYINFEQSLRAQKENMIADFNEIMRKERARMDEKMKDFENQKIKALLILRHRLQMQNAIDLAYVLCIERMHCIAEKKVMHKCFKIQIRALEELLLDLNEVIRSMKNEEQNKIDNGPAWEKKVYEIVRQFQKFINFAFGAVPGQAEFLLSLESLLLPELDEKISKREESQKQFTDITSGTEKKQHFHIVEIIDDDGCKWKPIQLIPDLPDKYCTEEHFVTPIVKSSIDFYNDDEYADNISKKSSTTTDSNESLPFCYVGGTLYVRSDYRGDIDQAEKKTMLDLAEGSRFIMELKKPQRCIQQPIDNLEKGTSLSHTNLSTNANQKSHHDELMESETPKRPNFPICQKKTERNQNKTIKPVVDYKPRIQSLIHASKRTSKSCIGKKENSEIRSKLETQKKNTESIKDIVKRPCMCNNVTVNRKDVDDMFKTVSKHDVEHLQTVRQFTCERMCSLMRIFRLYPSLQRMIVPKSGQALY</sequence>
<feature type="compositionally biased region" description="Polar residues" evidence="2">
    <location>
        <begin position="504"/>
        <end position="518"/>
    </location>
</feature>
<protein>
    <submittedName>
        <fullName evidence="4">Uncharacterized protein LOC107263092</fullName>
    </submittedName>
</protein>
<dbReference type="Proteomes" id="UP000694920">
    <property type="component" value="Unplaced"/>
</dbReference>
<evidence type="ECO:0000256" key="1">
    <source>
        <dbReference type="SAM" id="Coils"/>
    </source>
</evidence>
<evidence type="ECO:0000256" key="2">
    <source>
        <dbReference type="SAM" id="MobiDB-lite"/>
    </source>
</evidence>
<dbReference type="GeneID" id="107263092"/>
<reference evidence="4" key="1">
    <citation type="submission" date="2025-08" db="UniProtKB">
        <authorList>
            <consortium name="RefSeq"/>
        </authorList>
    </citation>
    <scope>IDENTIFICATION</scope>
</reference>